<feature type="compositionally biased region" description="Polar residues" evidence="1">
    <location>
        <begin position="336"/>
        <end position="360"/>
    </location>
</feature>
<feature type="region of interest" description="Disordered" evidence="1">
    <location>
        <begin position="334"/>
        <end position="403"/>
    </location>
</feature>
<feature type="domain" description="Mce/MlaD" evidence="2">
    <location>
        <begin position="40"/>
        <end position="115"/>
    </location>
</feature>
<dbReference type="GO" id="GO:0005576">
    <property type="term" value="C:extracellular region"/>
    <property type="evidence" value="ECO:0007669"/>
    <property type="project" value="TreeGrafter"/>
</dbReference>
<gene>
    <name evidence="4" type="ORF">DEJ49_34910</name>
</gene>
<accession>A0A5P2CRF2</accession>
<reference evidence="4 5" key="1">
    <citation type="submission" date="2018-05" db="EMBL/GenBank/DDBJ databases">
        <title>Streptomyces venezuelae.</title>
        <authorList>
            <person name="Kim W."/>
            <person name="Lee N."/>
            <person name="Cho B.-K."/>
        </authorList>
    </citation>
    <scope>NUCLEOTIDE SEQUENCE [LARGE SCALE GENOMIC DNA]</scope>
    <source>
        <strain evidence="4 5">ATCC 14585</strain>
    </source>
</reference>
<dbReference type="PANTHER" id="PTHR33371">
    <property type="entry name" value="INTERMEMBRANE PHOSPHOLIPID TRANSPORT SYSTEM BINDING PROTEIN MLAD-RELATED"/>
    <property type="match status" value="1"/>
</dbReference>
<evidence type="ECO:0000313" key="4">
    <source>
        <dbReference type="EMBL" id="QES45492.1"/>
    </source>
</evidence>
<dbReference type="InterPro" id="IPR003399">
    <property type="entry name" value="Mce/MlaD"/>
</dbReference>
<dbReference type="Proteomes" id="UP000324015">
    <property type="component" value="Chromosome"/>
</dbReference>
<dbReference type="InterPro" id="IPR052336">
    <property type="entry name" value="MlaD_Phospholipid_Transporter"/>
</dbReference>
<organism evidence="4 5">
    <name type="scientific">Streptomyces venezuelae</name>
    <dbReference type="NCBI Taxonomy" id="54571"/>
    <lineage>
        <taxon>Bacteria</taxon>
        <taxon>Bacillati</taxon>
        <taxon>Actinomycetota</taxon>
        <taxon>Actinomycetes</taxon>
        <taxon>Kitasatosporales</taxon>
        <taxon>Streptomycetaceae</taxon>
        <taxon>Streptomyces</taxon>
    </lineage>
</organism>
<dbReference type="NCBIfam" id="TIGR00996">
    <property type="entry name" value="Mtu_fam_mce"/>
    <property type="match status" value="1"/>
</dbReference>
<evidence type="ECO:0000256" key="1">
    <source>
        <dbReference type="SAM" id="MobiDB-lite"/>
    </source>
</evidence>
<dbReference type="Pfam" id="PF02470">
    <property type="entry name" value="MlaD"/>
    <property type="match status" value="1"/>
</dbReference>
<feature type="domain" description="Mammalian cell entry C-terminal" evidence="3">
    <location>
        <begin position="123"/>
        <end position="307"/>
    </location>
</feature>
<dbReference type="Pfam" id="PF11887">
    <property type="entry name" value="Mce4_CUP1"/>
    <property type="match status" value="1"/>
</dbReference>
<protein>
    <submittedName>
        <fullName evidence="4">ABC transporter substrate-binding protein</fullName>
    </submittedName>
</protein>
<evidence type="ECO:0000259" key="3">
    <source>
        <dbReference type="Pfam" id="PF11887"/>
    </source>
</evidence>
<dbReference type="PANTHER" id="PTHR33371:SF16">
    <property type="entry name" value="MCE-FAMILY PROTEIN MCE3F"/>
    <property type="match status" value="1"/>
</dbReference>
<name>A0A5P2CRF2_STRVZ</name>
<dbReference type="EMBL" id="CP029191">
    <property type="protein sequence ID" value="QES45492.1"/>
    <property type="molecule type" value="Genomic_DNA"/>
</dbReference>
<proteinExistence type="predicted"/>
<evidence type="ECO:0000259" key="2">
    <source>
        <dbReference type="Pfam" id="PF02470"/>
    </source>
</evidence>
<dbReference type="AlphaFoldDB" id="A0A5P2CRF2"/>
<dbReference type="InterPro" id="IPR024516">
    <property type="entry name" value="Mce_C"/>
</dbReference>
<dbReference type="RefSeq" id="WP_150187796.1">
    <property type="nucleotide sequence ID" value="NZ_CP029191.1"/>
</dbReference>
<evidence type="ECO:0000313" key="5">
    <source>
        <dbReference type="Proteomes" id="UP000324015"/>
    </source>
</evidence>
<dbReference type="InterPro" id="IPR005693">
    <property type="entry name" value="Mce"/>
</dbReference>
<sequence>MLTLSTHLKNIAFLVLGAFVLVHIATTYADLGRYVGARDYYTVRVQLAETGGLFTHGNVTYRGVDVGRVEAVELTSDGVEARVRIKESAPRIPSDLEAKVANLSAVGEQYLDLSPRTDDGPYLTDGSVVPRGATRTPAPVTDVLTSVDRLASSVDTAALRTVVDELGKSFEGRGQDLQILIDTGSEFVRAADKALPATTRLLVDAKTVLRTQNEQSDALKSFASGAAALADRLKTSDPDLRRLIAMTPDAATQFTGLLRDTDPAFGVLLANLVTTSELLVTRQRGTRELMVRLPRVAATGATAIGPDGVRFGMITSFFKPLPCTDGYGGTRYRNGLDTSPAPTNTDASCTASPRSGQNVRGSAHAPRGGVPTPARPGAPVLGRSGPPSHSPTDLGGLLGMGAS</sequence>